<dbReference type="EnsemblPlants" id="OBART06G21900.1">
    <property type="protein sequence ID" value="OBART06G21900.1"/>
    <property type="gene ID" value="OBART06G21900"/>
</dbReference>
<name>A0A0D3GIY9_9ORYZ</name>
<reference evidence="1" key="1">
    <citation type="journal article" date="2009" name="Rice">
        <title>De Novo Next Generation Sequencing of Plant Genomes.</title>
        <authorList>
            <person name="Rounsley S."/>
            <person name="Marri P.R."/>
            <person name="Yu Y."/>
            <person name="He R."/>
            <person name="Sisneros N."/>
            <person name="Goicoechea J.L."/>
            <person name="Lee S.J."/>
            <person name="Angelova A."/>
            <person name="Kudrna D."/>
            <person name="Luo M."/>
            <person name="Affourtit J."/>
            <person name="Desany B."/>
            <person name="Knight J."/>
            <person name="Niazi F."/>
            <person name="Egholm M."/>
            <person name="Wing R.A."/>
        </authorList>
    </citation>
    <scope>NUCLEOTIDE SEQUENCE [LARGE SCALE GENOMIC DNA]</scope>
    <source>
        <strain evidence="1">cv. IRGC 105608</strain>
    </source>
</reference>
<evidence type="ECO:0000313" key="1">
    <source>
        <dbReference type="EnsemblPlants" id="OBART06G21900.1"/>
    </source>
</evidence>
<proteinExistence type="predicted"/>
<reference evidence="1" key="2">
    <citation type="submission" date="2015-03" db="UniProtKB">
        <authorList>
            <consortium name="EnsemblPlants"/>
        </authorList>
    </citation>
    <scope>IDENTIFICATION</scope>
</reference>
<sequence>MAEQEKMIQHLFDTGFTVPVDLTLDEAAPTYLFCCSRPLIFAFYTDMKMISVVRIAEKESLTEGGDLIFLVEKNRNVPKLQRPCDNLLVAGVGGARGLAAGDTGSLTDAAAAAFISGNPIQVVSSSLSQVTTLNHQPLFDQFAGYLRGISNL</sequence>
<dbReference type="PaxDb" id="65489-OBART06G21900.1"/>
<protein>
    <submittedName>
        <fullName evidence="1">Uncharacterized protein</fullName>
    </submittedName>
</protein>
<organism evidence="1">
    <name type="scientific">Oryza barthii</name>
    <dbReference type="NCBI Taxonomy" id="65489"/>
    <lineage>
        <taxon>Eukaryota</taxon>
        <taxon>Viridiplantae</taxon>
        <taxon>Streptophyta</taxon>
        <taxon>Embryophyta</taxon>
        <taxon>Tracheophyta</taxon>
        <taxon>Spermatophyta</taxon>
        <taxon>Magnoliopsida</taxon>
        <taxon>Liliopsida</taxon>
        <taxon>Poales</taxon>
        <taxon>Poaceae</taxon>
        <taxon>BOP clade</taxon>
        <taxon>Oryzoideae</taxon>
        <taxon>Oryzeae</taxon>
        <taxon>Oryzinae</taxon>
        <taxon>Oryza</taxon>
    </lineage>
</organism>
<evidence type="ECO:0000313" key="2">
    <source>
        <dbReference type="Proteomes" id="UP000026960"/>
    </source>
</evidence>
<keyword evidence="2" id="KW-1185">Reference proteome</keyword>
<dbReference type="HOGENOM" id="CLU_1828557_0_0_1"/>
<dbReference type="Gramene" id="OBART06G21900.1">
    <property type="protein sequence ID" value="OBART06G21900.1"/>
    <property type="gene ID" value="OBART06G21900"/>
</dbReference>
<dbReference type="AlphaFoldDB" id="A0A0D3GIY9"/>
<dbReference type="Proteomes" id="UP000026960">
    <property type="component" value="Chromosome 6"/>
</dbReference>
<accession>A0A0D3GIY9</accession>